<organism evidence="3">
    <name type="scientific">viral metagenome</name>
    <dbReference type="NCBI Taxonomy" id="1070528"/>
    <lineage>
        <taxon>unclassified sequences</taxon>
        <taxon>metagenomes</taxon>
        <taxon>organismal metagenomes</taxon>
    </lineage>
</organism>
<name>A0A6C0EFJ9_9ZZZZ</name>
<sequence>MNNSNYSSWNISDEDFQDIRENKSMNNDSKYNGRIFFKDNEFTPGYELFKGSNQEQNCFQDSVSTIQEMTPLSRAYFNKNNTDKIQEQIINQIRLISNNEYNIGRQSDLQLQIIMRSIYLSYSKNNSSNIQQQINDLNTMVIEDCIKKIMPEIKQYLYYRKDISTSRYIPPHSINPSNNNKQLGNPLF</sequence>
<reference evidence="3" key="1">
    <citation type="journal article" date="2020" name="Nature">
        <title>Giant virus diversity and host interactions through global metagenomics.</title>
        <authorList>
            <person name="Schulz F."/>
            <person name="Roux S."/>
            <person name="Paez-Espino D."/>
            <person name="Jungbluth S."/>
            <person name="Walsh D.A."/>
            <person name="Denef V.J."/>
            <person name="McMahon K.D."/>
            <person name="Konstantinidis K.T."/>
            <person name="Eloe-Fadrosh E.A."/>
            <person name="Kyrpides N.C."/>
            <person name="Woyke T."/>
        </authorList>
    </citation>
    <scope>NUCLEOTIDE SEQUENCE</scope>
    <source>
        <strain evidence="3">GVMAG-M-3300000115-19</strain>
    </source>
</reference>
<evidence type="ECO:0000259" key="2">
    <source>
        <dbReference type="Pfam" id="PF19065"/>
    </source>
</evidence>
<evidence type="ECO:0000313" key="3">
    <source>
        <dbReference type="EMBL" id="QHT27956.1"/>
    </source>
</evidence>
<feature type="region of interest" description="Disordered" evidence="1">
    <location>
        <begin position="169"/>
        <end position="188"/>
    </location>
</feature>
<dbReference type="AlphaFoldDB" id="A0A6C0EFJ9"/>
<feature type="compositionally biased region" description="Low complexity" evidence="1">
    <location>
        <begin position="169"/>
        <end position="180"/>
    </location>
</feature>
<accession>A0A6C0EFJ9</accession>
<dbReference type="EMBL" id="MN738847">
    <property type="protein sequence ID" value="QHT27956.1"/>
    <property type="molecule type" value="Genomic_DNA"/>
</dbReference>
<dbReference type="Pfam" id="PF19065">
    <property type="entry name" value="P8_CR"/>
    <property type="match status" value="1"/>
</dbReference>
<protein>
    <recommendedName>
        <fullName evidence="2">Minor capsid protein P8 central region domain-containing protein</fullName>
    </recommendedName>
</protein>
<proteinExistence type="predicted"/>
<dbReference type="InterPro" id="IPR043916">
    <property type="entry name" value="P8_CR"/>
</dbReference>
<evidence type="ECO:0000256" key="1">
    <source>
        <dbReference type="SAM" id="MobiDB-lite"/>
    </source>
</evidence>
<feature type="domain" description="Minor capsid protein P8 central region" evidence="2">
    <location>
        <begin position="66"/>
        <end position="184"/>
    </location>
</feature>